<feature type="region of interest" description="Disordered" evidence="1">
    <location>
        <begin position="1"/>
        <end position="54"/>
    </location>
</feature>
<evidence type="ECO:0000256" key="1">
    <source>
        <dbReference type="SAM" id="MobiDB-lite"/>
    </source>
</evidence>
<proteinExistence type="predicted"/>
<organism evidence="2 3">
    <name type="scientific">Linnemannia gamsii</name>
    <dbReference type="NCBI Taxonomy" id="64522"/>
    <lineage>
        <taxon>Eukaryota</taxon>
        <taxon>Fungi</taxon>
        <taxon>Fungi incertae sedis</taxon>
        <taxon>Mucoromycota</taxon>
        <taxon>Mortierellomycotina</taxon>
        <taxon>Mortierellomycetes</taxon>
        <taxon>Mortierellales</taxon>
        <taxon>Mortierellaceae</taxon>
        <taxon>Linnemannia</taxon>
    </lineage>
</organism>
<accession>A0A9P6UTL9</accession>
<dbReference type="EMBL" id="JAAAIN010000178">
    <property type="protein sequence ID" value="KAG0318740.1"/>
    <property type="molecule type" value="Genomic_DNA"/>
</dbReference>
<evidence type="ECO:0000313" key="3">
    <source>
        <dbReference type="Proteomes" id="UP000823405"/>
    </source>
</evidence>
<keyword evidence="3" id="KW-1185">Reference proteome</keyword>
<feature type="non-terminal residue" evidence="2">
    <location>
        <position position="54"/>
    </location>
</feature>
<dbReference type="Proteomes" id="UP000823405">
    <property type="component" value="Unassembled WGS sequence"/>
</dbReference>
<dbReference type="AlphaFoldDB" id="A0A9P6UTL9"/>
<feature type="compositionally biased region" description="Polar residues" evidence="1">
    <location>
        <begin position="1"/>
        <end position="16"/>
    </location>
</feature>
<comment type="caution">
    <text evidence="2">The sequence shown here is derived from an EMBL/GenBank/DDBJ whole genome shotgun (WGS) entry which is preliminary data.</text>
</comment>
<evidence type="ECO:0000313" key="2">
    <source>
        <dbReference type="EMBL" id="KAG0318740.1"/>
    </source>
</evidence>
<reference evidence="2" key="1">
    <citation type="journal article" date="2020" name="Fungal Divers.">
        <title>Resolving the Mortierellaceae phylogeny through synthesis of multi-gene phylogenetics and phylogenomics.</title>
        <authorList>
            <person name="Vandepol N."/>
            <person name="Liber J."/>
            <person name="Desiro A."/>
            <person name="Na H."/>
            <person name="Kennedy M."/>
            <person name="Barry K."/>
            <person name="Grigoriev I.V."/>
            <person name="Miller A.N."/>
            <person name="O'Donnell K."/>
            <person name="Stajich J.E."/>
            <person name="Bonito G."/>
        </authorList>
    </citation>
    <scope>NUCLEOTIDE SEQUENCE</scope>
    <source>
        <strain evidence="2">NVP60</strain>
    </source>
</reference>
<sequence length="54" mass="5653">MSNISNKMSNAYNETMGSAKEKLGHVTHSQHMAGAGAAQKADAQINKAQTHAQG</sequence>
<feature type="compositionally biased region" description="Low complexity" evidence="1">
    <location>
        <begin position="33"/>
        <end position="44"/>
    </location>
</feature>
<dbReference type="OrthoDB" id="9999611at2759"/>
<protein>
    <submittedName>
        <fullName evidence="2">Uncharacterized protein</fullName>
    </submittedName>
</protein>
<gene>
    <name evidence="2" type="ORF">BGZ97_003310</name>
</gene>
<name>A0A9P6UTL9_9FUNG</name>